<organism evidence="6 7">
    <name type="scientific">Batillaria attramentaria</name>
    <dbReference type="NCBI Taxonomy" id="370345"/>
    <lineage>
        <taxon>Eukaryota</taxon>
        <taxon>Metazoa</taxon>
        <taxon>Spiralia</taxon>
        <taxon>Lophotrochozoa</taxon>
        <taxon>Mollusca</taxon>
        <taxon>Gastropoda</taxon>
        <taxon>Caenogastropoda</taxon>
        <taxon>Sorbeoconcha</taxon>
        <taxon>Cerithioidea</taxon>
        <taxon>Batillariidae</taxon>
        <taxon>Batillaria</taxon>
    </lineage>
</organism>
<keyword evidence="7" id="KW-1185">Reference proteome</keyword>
<feature type="repeat" description="TPR" evidence="3">
    <location>
        <begin position="39"/>
        <end position="72"/>
    </location>
</feature>
<dbReference type="PRINTS" id="PR00625">
    <property type="entry name" value="JDOMAIN"/>
</dbReference>
<feature type="compositionally biased region" description="Basic and acidic residues" evidence="4">
    <location>
        <begin position="1"/>
        <end position="10"/>
    </location>
</feature>
<dbReference type="SMART" id="SM00028">
    <property type="entry name" value="TPR"/>
    <property type="match status" value="7"/>
</dbReference>
<sequence length="824" mass="89162">MSAMEEKEVAEVNGLEETMEDDDDCMIVEEQSLSAEEQAESKKTEGNGFYKQQKYRDALECYTQAINLCPTCAAYYGNRAATYMMLKRYKDALADAQQSVHLDPAFVKGYIREGKCHLILGNALAALKSFNHVLEHDPDNAVALHELKHVKSVQEMERKVELNIGKKEYRTAVFCLDRCLDHSPASVRYKVLKAEALTYLDRQQEAQELANDVLGRDGMNADALYVRGLSLYYQDNTEKAFQHFQQVLRLAPDHHKARGALRGNSDKLVIAVGNSDKLVIAVGNSDKLVIAVGNSDKLVIAVGNSDKLVIAVGNSDKLVIAVGNSDKLVIAVGNSDKLVIAVGNSDKLVIAVGNSDKLVIAVGNSDKLVIAVGNSDKLVIAVGNSDKLVIAVGNSDKLVIAVGNSDKLVIAVGNSDKLVIAVGNSDKLVIAVGNSDKLVIAVGNSDKLVIAVGNSDKLVIAVSNSDKLVIAVGNSDKLVIAVGNSDKLVIAVGNSDKLVIAVGNSDKLVIAVGNSDKLVIAVSNSDKLVIAVGNSDKLVIAVGNSDKLVIAVGNSDKLVIAVGNSDKLVIAQAKQLTAQKEAGNAAFRAGRYQEAFDLYTKALEIDPHNKSTNSKLYCNRATVGSKLHKLDQAIADCSKAVELDDTYIKAYLRRAKCYMDTEQYEEAVRDYDQVNKLHRTREHKHLLNEAKIALKRSKRKDYYKILGVGKSASDDEIKKAYKKRALIHHPDRHAHATKEIQKEEEKKFKELGEAYSVLSDGKKRARYDNGHDLEDMGNDGFADVDPNQIFQAFFGGGMHGFSFGGPQGAGASGFPGGGFSFQFG</sequence>
<keyword evidence="2 3" id="KW-0802">TPR repeat</keyword>
<keyword evidence="1" id="KW-0677">Repeat</keyword>
<dbReference type="Pfam" id="PF07719">
    <property type="entry name" value="TPR_2"/>
    <property type="match status" value="2"/>
</dbReference>
<protein>
    <recommendedName>
        <fullName evidence="5">J domain-containing protein</fullName>
    </recommendedName>
</protein>
<evidence type="ECO:0000313" key="6">
    <source>
        <dbReference type="EMBL" id="KAK7464599.1"/>
    </source>
</evidence>
<evidence type="ECO:0000313" key="7">
    <source>
        <dbReference type="Proteomes" id="UP001519460"/>
    </source>
</evidence>
<dbReference type="EMBL" id="JACVVK020000583">
    <property type="protein sequence ID" value="KAK7464599.1"/>
    <property type="molecule type" value="Genomic_DNA"/>
</dbReference>
<dbReference type="SUPFAM" id="SSF48452">
    <property type="entry name" value="TPR-like"/>
    <property type="match status" value="1"/>
</dbReference>
<dbReference type="PROSITE" id="PS50005">
    <property type="entry name" value="TPR"/>
    <property type="match status" value="5"/>
</dbReference>
<gene>
    <name evidence="6" type="ORF">BaRGS_00037838</name>
</gene>
<dbReference type="CDD" id="cd06257">
    <property type="entry name" value="DnaJ"/>
    <property type="match status" value="1"/>
</dbReference>
<evidence type="ECO:0000256" key="2">
    <source>
        <dbReference type="ARBA" id="ARBA00022803"/>
    </source>
</evidence>
<evidence type="ECO:0000256" key="1">
    <source>
        <dbReference type="ARBA" id="ARBA00022737"/>
    </source>
</evidence>
<dbReference type="InterPro" id="IPR036869">
    <property type="entry name" value="J_dom_sf"/>
</dbReference>
<name>A0ABD0J7X1_9CAEN</name>
<evidence type="ECO:0000259" key="5">
    <source>
        <dbReference type="PROSITE" id="PS50076"/>
    </source>
</evidence>
<dbReference type="PROSITE" id="PS00636">
    <property type="entry name" value="DNAJ_1"/>
    <property type="match status" value="1"/>
</dbReference>
<feature type="repeat" description="TPR" evidence="3">
    <location>
        <begin position="107"/>
        <end position="140"/>
    </location>
</feature>
<dbReference type="Pfam" id="PF13414">
    <property type="entry name" value="TPR_11"/>
    <property type="match status" value="1"/>
</dbReference>
<reference evidence="6 7" key="1">
    <citation type="journal article" date="2023" name="Sci. Data">
        <title>Genome assembly of the Korean intertidal mud-creeper Batillaria attramentaria.</title>
        <authorList>
            <person name="Patra A.K."/>
            <person name="Ho P.T."/>
            <person name="Jun S."/>
            <person name="Lee S.J."/>
            <person name="Kim Y."/>
            <person name="Won Y.J."/>
        </authorList>
    </citation>
    <scope>NUCLEOTIDE SEQUENCE [LARGE SCALE GENOMIC DNA]</scope>
    <source>
        <strain evidence="6">Wonlab-2016</strain>
    </source>
</reference>
<evidence type="ECO:0000256" key="4">
    <source>
        <dbReference type="SAM" id="MobiDB-lite"/>
    </source>
</evidence>
<dbReference type="SUPFAM" id="SSF46565">
    <property type="entry name" value="Chaperone J-domain"/>
    <property type="match status" value="1"/>
</dbReference>
<accession>A0ABD0J7X1</accession>
<dbReference type="PROSITE" id="PS50076">
    <property type="entry name" value="DNAJ_2"/>
    <property type="match status" value="1"/>
</dbReference>
<dbReference type="Pfam" id="PF13181">
    <property type="entry name" value="TPR_8"/>
    <property type="match status" value="2"/>
</dbReference>
<dbReference type="Gene3D" id="1.10.287.110">
    <property type="entry name" value="DnaJ domain"/>
    <property type="match status" value="1"/>
</dbReference>
<dbReference type="PANTHER" id="PTHR45188">
    <property type="entry name" value="DNAJ PROTEIN P58IPK HOMOLOG"/>
    <property type="match status" value="1"/>
</dbReference>
<comment type="caution">
    <text evidence="6">The sequence shown here is derived from an EMBL/GenBank/DDBJ whole genome shotgun (WGS) entry which is preliminary data.</text>
</comment>
<dbReference type="InterPro" id="IPR011990">
    <property type="entry name" value="TPR-like_helical_dom_sf"/>
</dbReference>
<dbReference type="PROSITE" id="PS50293">
    <property type="entry name" value="TPR_REGION"/>
    <property type="match status" value="1"/>
</dbReference>
<proteinExistence type="predicted"/>
<dbReference type="AlphaFoldDB" id="A0ABD0J7X1"/>
<feature type="repeat" description="TPR" evidence="3">
    <location>
        <begin position="576"/>
        <end position="609"/>
    </location>
</feature>
<dbReference type="Proteomes" id="UP001519460">
    <property type="component" value="Unassembled WGS sequence"/>
</dbReference>
<feature type="repeat" description="TPR" evidence="3">
    <location>
        <begin position="221"/>
        <end position="254"/>
    </location>
</feature>
<dbReference type="InterPro" id="IPR001623">
    <property type="entry name" value="DnaJ_domain"/>
</dbReference>
<feature type="domain" description="J" evidence="5">
    <location>
        <begin position="701"/>
        <end position="771"/>
    </location>
</feature>
<dbReference type="Gene3D" id="1.25.40.10">
    <property type="entry name" value="Tetratricopeptide repeat domain"/>
    <property type="match status" value="2"/>
</dbReference>
<feature type="region of interest" description="Disordered" evidence="4">
    <location>
        <begin position="1"/>
        <end position="21"/>
    </location>
</feature>
<evidence type="ECO:0000256" key="3">
    <source>
        <dbReference type="PROSITE-ProRule" id="PRU00339"/>
    </source>
</evidence>
<dbReference type="SMART" id="SM00271">
    <property type="entry name" value="DnaJ"/>
    <property type="match status" value="1"/>
</dbReference>
<dbReference type="InterPro" id="IPR013105">
    <property type="entry name" value="TPR_2"/>
</dbReference>
<dbReference type="Pfam" id="PF00226">
    <property type="entry name" value="DnaJ"/>
    <property type="match status" value="1"/>
</dbReference>
<feature type="repeat" description="TPR" evidence="3">
    <location>
        <begin position="648"/>
        <end position="681"/>
    </location>
</feature>
<dbReference type="InterPro" id="IPR018253">
    <property type="entry name" value="DnaJ_domain_CS"/>
</dbReference>
<dbReference type="InterPro" id="IPR019734">
    <property type="entry name" value="TPR_rpt"/>
</dbReference>
<dbReference type="PANTHER" id="PTHR45188:SF2">
    <property type="entry name" value="DNAJ HOMOLOG SUBFAMILY C MEMBER 7"/>
    <property type="match status" value="1"/>
</dbReference>